<dbReference type="SUPFAM" id="SSF53474">
    <property type="entry name" value="alpha/beta-Hydrolases"/>
    <property type="match status" value="1"/>
</dbReference>
<comment type="similarity">
    <text evidence="1 2">Belongs to the peptidase S10 family.</text>
</comment>
<comment type="caution">
    <text evidence="3">The sequence shown here is derived from an EMBL/GenBank/DDBJ whole genome shotgun (WGS) entry which is preliminary data.</text>
</comment>
<keyword evidence="2" id="KW-0645">Protease</keyword>
<dbReference type="InterPro" id="IPR001563">
    <property type="entry name" value="Peptidase_S10"/>
</dbReference>
<evidence type="ECO:0000256" key="1">
    <source>
        <dbReference type="ARBA" id="ARBA00009431"/>
    </source>
</evidence>
<evidence type="ECO:0000313" key="3">
    <source>
        <dbReference type="EMBL" id="KAF8823052.1"/>
    </source>
</evidence>
<organism evidence="3 4">
    <name type="scientific">Cardiosporidium cionae</name>
    <dbReference type="NCBI Taxonomy" id="476202"/>
    <lineage>
        <taxon>Eukaryota</taxon>
        <taxon>Sar</taxon>
        <taxon>Alveolata</taxon>
        <taxon>Apicomplexa</taxon>
        <taxon>Aconoidasida</taxon>
        <taxon>Nephromycida</taxon>
        <taxon>Cardiosporidium</taxon>
    </lineage>
</organism>
<name>A0ABQ7JGA1_9APIC</name>
<dbReference type="PANTHER" id="PTHR11802">
    <property type="entry name" value="SERINE PROTEASE FAMILY S10 SERINE CARBOXYPEPTIDASE"/>
    <property type="match status" value="1"/>
</dbReference>
<dbReference type="Proteomes" id="UP000823046">
    <property type="component" value="Unassembled WGS sequence"/>
</dbReference>
<keyword evidence="2" id="KW-0121">Carboxypeptidase</keyword>
<keyword evidence="2" id="KW-0378">Hydrolase</keyword>
<dbReference type="PANTHER" id="PTHR11802:SF201">
    <property type="entry name" value="CARBOXYPEPTIDASE"/>
    <property type="match status" value="1"/>
</dbReference>
<dbReference type="EMBL" id="JADAQX010000004">
    <property type="protein sequence ID" value="KAF8823052.1"/>
    <property type="molecule type" value="Genomic_DNA"/>
</dbReference>
<dbReference type="Pfam" id="PF00450">
    <property type="entry name" value="Peptidase_S10"/>
    <property type="match status" value="1"/>
</dbReference>
<dbReference type="InterPro" id="IPR018202">
    <property type="entry name" value="Ser_caboxypep_ser_AS"/>
</dbReference>
<dbReference type="Gene3D" id="3.40.50.1820">
    <property type="entry name" value="alpha/beta hydrolase"/>
    <property type="match status" value="1"/>
</dbReference>
<keyword evidence="2" id="KW-0732">Signal</keyword>
<dbReference type="EC" id="3.4.16.-" evidence="2"/>
<proteinExistence type="inferred from homology"/>
<accession>A0ABQ7JGA1</accession>
<evidence type="ECO:0000256" key="2">
    <source>
        <dbReference type="RuleBase" id="RU361156"/>
    </source>
</evidence>
<feature type="chain" id="PRO_5044957997" description="Carboxypeptidase" evidence="2">
    <location>
        <begin position="19"/>
        <end position="464"/>
    </location>
</feature>
<sequence>MGLKIFVLAFLLYLAVQCSPYGRSVVAAPENEEILSLPGWLEKTLPSRMYTGYVPVAEHKKHLHYFFVESQGSPKNDPVILWMQGGPGASGFYGLFTEMGPFSLSQLSLKLNETEPVLLANNFTWTKLANIIFFESPVGTGYSYCDGKCPINNDTSAALDNHEFIVNFFEKFPEFKGNDFYIAGESYGGIYVPMLADEIMKNSSSEIRFRGVAVGNGCTGLQSVGGCGPDSQYTLAKFLHGHGQISTKLFENITHSCPSGYYNNSLCAALMVKAKRQAGVFNEYALYDECYGIELNNATASVSPNDYPCYQDRALKRWVTSAEVKAFFKTNIEWQNHDGNWAGYVPTKDDVLPIYDTILGKKLKVMIYYGDTDTAVSYVGGESWVTSRGFHIKDAWRPWCTGGGNLTAGHFINFEEGLRFVTVSGAGHLLPRTRPRKAFAMFENWLKNLSWKKCSSVIETCCGN</sequence>
<dbReference type="PROSITE" id="PS00131">
    <property type="entry name" value="CARBOXYPEPT_SER_SER"/>
    <property type="match status" value="1"/>
</dbReference>
<dbReference type="InterPro" id="IPR029058">
    <property type="entry name" value="AB_hydrolase_fold"/>
</dbReference>
<dbReference type="PRINTS" id="PR00724">
    <property type="entry name" value="CRBOXYPTASEC"/>
</dbReference>
<evidence type="ECO:0000313" key="4">
    <source>
        <dbReference type="Proteomes" id="UP000823046"/>
    </source>
</evidence>
<protein>
    <recommendedName>
        <fullName evidence="2">Carboxypeptidase</fullName>
        <ecNumber evidence="2">3.4.16.-</ecNumber>
    </recommendedName>
</protein>
<feature type="signal peptide" evidence="2">
    <location>
        <begin position="1"/>
        <end position="18"/>
    </location>
</feature>
<keyword evidence="4" id="KW-1185">Reference proteome</keyword>
<gene>
    <name evidence="3" type="ORF">IE077_000974</name>
</gene>
<reference evidence="3 4" key="1">
    <citation type="journal article" date="2020" name="bioRxiv">
        <title>Metabolic contributions of an alphaproteobacterial endosymbiont in the apicomplexan Cardiosporidium cionae.</title>
        <authorList>
            <person name="Hunter E.S."/>
            <person name="Paight C.J."/>
            <person name="Lane C.E."/>
        </authorList>
    </citation>
    <scope>NUCLEOTIDE SEQUENCE [LARGE SCALE GENOMIC DNA]</scope>
    <source>
        <strain evidence="3">ESH_2018</strain>
    </source>
</reference>